<dbReference type="PANTHER" id="PTHR10229">
    <property type="entry name" value="GTP-BINDING PROTEIN HFLX"/>
    <property type="match status" value="1"/>
</dbReference>
<dbReference type="NCBIfam" id="TIGR03156">
    <property type="entry name" value="GTP_HflX"/>
    <property type="match status" value="1"/>
</dbReference>
<dbReference type="HAMAP" id="MF_00900">
    <property type="entry name" value="GTPase_HflX"/>
    <property type="match status" value="1"/>
</dbReference>
<proteinExistence type="inferred from homology"/>
<evidence type="ECO:0000256" key="1">
    <source>
        <dbReference type="ARBA" id="ARBA00022490"/>
    </source>
</evidence>
<feature type="binding site" evidence="7">
    <location>
        <begin position="253"/>
        <end position="256"/>
    </location>
    <ligand>
        <name>GTP</name>
        <dbReference type="ChEBI" id="CHEBI:37565"/>
    </ligand>
</feature>
<dbReference type="Pfam" id="PF13167">
    <property type="entry name" value="GTP-bdg_N"/>
    <property type="match status" value="1"/>
</dbReference>
<evidence type="ECO:0000256" key="8">
    <source>
        <dbReference type="PIRSR" id="PIRSR006809-2"/>
    </source>
</evidence>
<accession>A5EVD7</accession>
<name>A5EVD7_DICNV</name>
<dbReference type="GO" id="GO:0043022">
    <property type="term" value="F:ribosome binding"/>
    <property type="evidence" value="ECO:0007669"/>
    <property type="project" value="TreeGrafter"/>
</dbReference>
<organism evidence="11 12">
    <name type="scientific">Dichelobacter nodosus (strain VCS1703A)</name>
    <dbReference type="NCBI Taxonomy" id="246195"/>
    <lineage>
        <taxon>Bacteria</taxon>
        <taxon>Pseudomonadati</taxon>
        <taxon>Pseudomonadota</taxon>
        <taxon>Gammaproteobacteria</taxon>
        <taxon>Cardiobacteriales</taxon>
        <taxon>Cardiobacteriaceae</taxon>
        <taxon>Dichelobacter</taxon>
    </lineage>
</organism>
<feature type="binding site" evidence="7">
    <location>
        <begin position="344"/>
        <end position="346"/>
    </location>
    <ligand>
        <name>GTP</name>
        <dbReference type="ChEBI" id="CHEBI:37565"/>
    </ligand>
</feature>
<feature type="binding site" evidence="8">
    <location>
        <position position="213"/>
    </location>
    <ligand>
        <name>Mg(2+)</name>
        <dbReference type="ChEBI" id="CHEBI:18420"/>
    </ligand>
</feature>
<dbReference type="OrthoDB" id="9812272at2"/>
<dbReference type="GO" id="GO:0046872">
    <property type="term" value="F:metal ion binding"/>
    <property type="evidence" value="ECO:0007669"/>
    <property type="project" value="UniProtKB-KW"/>
</dbReference>
<evidence type="ECO:0000256" key="3">
    <source>
        <dbReference type="ARBA" id="ARBA00022741"/>
    </source>
</evidence>
<evidence type="ECO:0000259" key="10">
    <source>
        <dbReference type="PROSITE" id="PS51705"/>
    </source>
</evidence>
<dbReference type="Pfam" id="PF01926">
    <property type="entry name" value="MMR_HSR1"/>
    <property type="match status" value="1"/>
</dbReference>
<dbReference type="InterPro" id="IPR042108">
    <property type="entry name" value="GTPase_HflX_N_sf"/>
</dbReference>
<dbReference type="GO" id="GO:0005737">
    <property type="term" value="C:cytoplasm"/>
    <property type="evidence" value="ECO:0007669"/>
    <property type="project" value="UniProtKB-SubCell"/>
</dbReference>
<dbReference type="KEGG" id="dno:DNO_0596"/>
<feature type="binding site" evidence="7">
    <location>
        <begin position="206"/>
        <end position="213"/>
    </location>
    <ligand>
        <name>GTP</name>
        <dbReference type="ChEBI" id="CHEBI:37565"/>
    </ligand>
</feature>
<dbReference type="PIRSF" id="PIRSF006809">
    <property type="entry name" value="GTP-binding_hflX_prd"/>
    <property type="match status" value="1"/>
</dbReference>
<keyword evidence="9" id="KW-0175">Coiled coil</keyword>
<dbReference type="AlphaFoldDB" id="A5EVD7"/>
<dbReference type="RefSeq" id="WP_012030930.1">
    <property type="nucleotide sequence ID" value="NC_009446.1"/>
</dbReference>
<dbReference type="Gene3D" id="6.10.250.2860">
    <property type="match status" value="1"/>
</dbReference>
<sequence length="428" mass="48427">MFDVEHSQKGERAALIQVDIGRAFDAAVEEEFHLLAASAGAQIVWTKSIVRGEAEARYLIGKGQVEEIARAVCEHQIELVIFNAQLTPSQERNLEKILQARVLDRNGLVLDIFAQRARSHEGKLQVELAQLNHLSTRLVRGWTHLERQKGGIGLRGPGETQLETDRRLLAIRIRQLEKKLEKVARQRDETRKNRARKDRPTVALAGYTNSGKSTLFNLLTDANVLTQDLLFATLDPTWRKLNHASNMMILLADTVGFVSDLPHELVAAFQSTLEETIYADLILQVIDISYKEYIARTEIVDDVLAEIGAEAVPRIRVYNKIDLVGKEPQVIVDEHGLARTVFVSALTGAGRDLIADAIVQFFQQYQKEGWITLQPHEGALRAELFNEKAVLEERIAADGAMNLRIVIDEKRLQQLQSRYNRRFELKSY</sequence>
<dbReference type="InterPro" id="IPR025121">
    <property type="entry name" value="GTPase_HflX_N"/>
</dbReference>
<protein>
    <recommendedName>
        <fullName evidence="6">GTPase HflX</fullName>
    </recommendedName>
    <alternativeName>
        <fullName evidence="6">GTP-binding protein HflX</fullName>
    </alternativeName>
</protein>
<comment type="subcellular location">
    <subcellularLocation>
        <location evidence="6">Cytoplasm</location>
    </subcellularLocation>
    <text evidence="6">May associate with membranes.</text>
</comment>
<dbReference type="Pfam" id="PF16360">
    <property type="entry name" value="GTP-bdg_M"/>
    <property type="match status" value="1"/>
</dbReference>
<dbReference type="Gene3D" id="3.40.50.300">
    <property type="entry name" value="P-loop containing nucleotide triphosphate hydrolases"/>
    <property type="match status" value="1"/>
</dbReference>
<keyword evidence="12" id="KW-1185">Reference proteome</keyword>
<dbReference type="FunFam" id="3.40.50.11060:FF:000001">
    <property type="entry name" value="GTPase HflX"/>
    <property type="match status" value="1"/>
</dbReference>
<evidence type="ECO:0000313" key="12">
    <source>
        <dbReference type="Proteomes" id="UP000000248"/>
    </source>
</evidence>
<comment type="similarity">
    <text evidence="6">Belongs to the TRAFAC class OBG-HflX-like GTPase superfamily. HflX GTPase family.</text>
</comment>
<dbReference type="CDD" id="cd01878">
    <property type="entry name" value="HflX"/>
    <property type="match status" value="1"/>
</dbReference>
<dbReference type="eggNOG" id="COG2262">
    <property type="taxonomic scope" value="Bacteria"/>
</dbReference>
<dbReference type="InterPro" id="IPR006073">
    <property type="entry name" value="GTP-bd"/>
</dbReference>
<dbReference type="Gene3D" id="3.40.50.11060">
    <property type="entry name" value="GTPase HflX, N-terminal domain"/>
    <property type="match status" value="1"/>
</dbReference>
<dbReference type="HOGENOM" id="CLU_019597_2_1_6"/>
<evidence type="ECO:0000256" key="5">
    <source>
        <dbReference type="ARBA" id="ARBA00023134"/>
    </source>
</evidence>
<keyword evidence="2 8" id="KW-0479">Metal-binding</keyword>
<feature type="domain" description="Hflx-type G" evidence="10">
    <location>
        <begin position="200"/>
        <end position="366"/>
    </location>
</feature>
<dbReference type="InterPro" id="IPR030394">
    <property type="entry name" value="G_HFLX_dom"/>
</dbReference>
<evidence type="ECO:0000256" key="2">
    <source>
        <dbReference type="ARBA" id="ARBA00022723"/>
    </source>
</evidence>
<comment type="cofactor">
    <cofactor evidence="8">
        <name>Mg(2+)</name>
        <dbReference type="ChEBI" id="CHEBI:18420"/>
    </cofactor>
</comment>
<feature type="coiled-coil region" evidence="9">
    <location>
        <begin position="166"/>
        <end position="193"/>
    </location>
</feature>
<dbReference type="PROSITE" id="PS51705">
    <property type="entry name" value="G_HFLX"/>
    <property type="match status" value="1"/>
</dbReference>
<dbReference type="PRINTS" id="PR00326">
    <property type="entry name" value="GTP1OBG"/>
</dbReference>
<feature type="binding site" evidence="8">
    <location>
        <position position="233"/>
    </location>
    <ligand>
        <name>Mg(2+)</name>
        <dbReference type="ChEBI" id="CHEBI:18420"/>
    </ligand>
</feature>
<comment type="function">
    <text evidence="6">GTPase that associates with the 50S ribosomal subunit and may have a role during protein synthesis or ribosome biogenesis.</text>
</comment>
<feature type="binding site" evidence="7">
    <location>
        <begin position="231"/>
        <end position="235"/>
    </location>
    <ligand>
        <name>GTP</name>
        <dbReference type="ChEBI" id="CHEBI:37565"/>
    </ligand>
</feature>
<dbReference type="Proteomes" id="UP000000248">
    <property type="component" value="Chromosome"/>
</dbReference>
<evidence type="ECO:0000256" key="4">
    <source>
        <dbReference type="ARBA" id="ARBA00022842"/>
    </source>
</evidence>
<keyword evidence="5 6" id="KW-0342">GTP-binding</keyword>
<dbReference type="PANTHER" id="PTHR10229:SF0">
    <property type="entry name" value="GTP-BINDING PROTEIN 6-RELATED"/>
    <property type="match status" value="1"/>
</dbReference>
<evidence type="ECO:0000256" key="6">
    <source>
        <dbReference type="HAMAP-Rule" id="MF_00900"/>
    </source>
</evidence>
<evidence type="ECO:0000313" key="11">
    <source>
        <dbReference type="EMBL" id="ABQ13600.1"/>
    </source>
</evidence>
<reference evidence="11 12" key="1">
    <citation type="journal article" date="2007" name="Nat. Biotechnol.">
        <title>Genome sequence and identification of candidate vaccine antigens from the animal pathogen Dichelobacter nodosus.</title>
        <authorList>
            <person name="Myers G.S."/>
            <person name="Parker D."/>
            <person name="Al-Hasani K."/>
            <person name="Kennan R.M."/>
            <person name="Seemann T."/>
            <person name="Ren Q."/>
            <person name="Badger J.H."/>
            <person name="Selengut J.D."/>
            <person name="Deboy R.T."/>
            <person name="Tettelin H."/>
            <person name="Boyce J.D."/>
            <person name="McCarl V.P."/>
            <person name="Han X."/>
            <person name="Nelson W.C."/>
            <person name="Madupu R."/>
            <person name="Mohamoud Y."/>
            <person name="Holley T."/>
            <person name="Fedorova N."/>
            <person name="Khouri H."/>
            <person name="Bottomley S.P."/>
            <person name="Whittington R.J."/>
            <person name="Adler B."/>
            <person name="Songer J.G."/>
            <person name="Rood J.I."/>
            <person name="Paulsen I.T."/>
        </authorList>
    </citation>
    <scope>NUCLEOTIDE SEQUENCE [LARGE SCALE GENOMIC DNA]</scope>
    <source>
        <strain evidence="11 12">VCS1703A</strain>
    </source>
</reference>
<dbReference type="STRING" id="246195.DNO_0596"/>
<dbReference type="SUPFAM" id="SSF52540">
    <property type="entry name" value="P-loop containing nucleoside triphosphate hydrolases"/>
    <property type="match status" value="1"/>
</dbReference>
<dbReference type="GO" id="GO:0005525">
    <property type="term" value="F:GTP binding"/>
    <property type="evidence" value="ECO:0007669"/>
    <property type="project" value="UniProtKB-UniRule"/>
</dbReference>
<evidence type="ECO:0000256" key="7">
    <source>
        <dbReference type="PIRSR" id="PIRSR006809-1"/>
    </source>
</evidence>
<comment type="subunit">
    <text evidence="6">Monomer. Associates with the 50S ribosomal subunit.</text>
</comment>
<keyword evidence="4 8" id="KW-0460">Magnesium</keyword>
<dbReference type="InterPro" id="IPR016496">
    <property type="entry name" value="GTPase_HflX"/>
</dbReference>
<dbReference type="InterPro" id="IPR032305">
    <property type="entry name" value="GTP-bd_M"/>
</dbReference>
<keyword evidence="1 6" id="KW-0963">Cytoplasm</keyword>
<dbReference type="EMBL" id="CP000513">
    <property type="protein sequence ID" value="ABQ13600.1"/>
    <property type="molecule type" value="Genomic_DNA"/>
</dbReference>
<dbReference type="InterPro" id="IPR027417">
    <property type="entry name" value="P-loop_NTPase"/>
</dbReference>
<evidence type="ECO:0000256" key="9">
    <source>
        <dbReference type="SAM" id="Coils"/>
    </source>
</evidence>
<gene>
    <name evidence="6 11" type="primary">hflX</name>
    <name evidence="11" type="ordered locus">DNO_0596</name>
</gene>
<feature type="binding site" evidence="7">
    <location>
        <begin position="319"/>
        <end position="322"/>
    </location>
    <ligand>
        <name>GTP</name>
        <dbReference type="ChEBI" id="CHEBI:37565"/>
    </ligand>
</feature>
<dbReference type="GO" id="GO:0003924">
    <property type="term" value="F:GTPase activity"/>
    <property type="evidence" value="ECO:0007669"/>
    <property type="project" value="UniProtKB-UniRule"/>
</dbReference>
<keyword evidence="3 6" id="KW-0547">Nucleotide-binding</keyword>